<feature type="transmembrane region" description="Helical" evidence="13">
    <location>
        <begin position="231"/>
        <end position="251"/>
    </location>
</feature>
<evidence type="ECO:0000256" key="11">
    <source>
        <dbReference type="RuleBase" id="RU004423"/>
    </source>
</evidence>
<evidence type="ECO:0000256" key="2">
    <source>
        <dbReference type="ARBA" id="ARBA00007376"/>
    </source>
</evidence>
<dbReference type="SUPFAM" id="SSF81321">
    <property type="entry name" value="Family A G protein-coupled receptor-like"/>
    <property type="match status" value="1"/>
</dbReference>
<evidence type="ECO:0000256" key="1">
    <source>
        <dbReference type="ARBA" id="ARBA00004141"/>
    </source>
</evidence>
<sequence length="305" mass="34598">MLSEFDLIFAVALVISWTCGTVLNSSIVAVYLSDWKKGLNLGACDQIILTMGCNNLLLQWFLTLNLIFVVYGLYSLLAKVLLVAVVSLVLNFGIAFSFWLTAWLSSYYCVKLVNFSNRFFIRLKREASGVVTYCLLGTAVILFSTRLPIIWSVQITTDQNLTRISNVLYDNIVHLSFNTIFIYFLPTIITSFCIGLSLMSLLKHVRKMKQNTSQFWNPQLKSHIKACRTMFLLLTVNLIFFLSISIFSMLFSKTEGTGQYVTRFIMLLNPSSQAIILLFGTSRLATAWSKVLVYMLRASHTSQLD</sequence>
<keyword evidence="5 12" id="KW-0812">Transmembrane</keyword>
<dbReference type="FunFam" id="1.20.1070.10:FF:000055">
    <property type="entry name" value="Taste receptor type 2"/>
    <property type="match status" value="1"/>
</dbReference>
<comment type="similarity">
    <text evidence="2 11">Belongs to the G-protein coupled receptor T2R family.</text>
</comment>
<evidence type="ECO:0000256" key="4">
    <source>
        <dbReference type="ARBA" id="ARBA00022606"/>
    </source>
</evidence>
<evidence type="ECO:0000256" key="6">
    <source>
        <dbReference type="ARBA" id="ARBA00022989"/>
    </source>
</evidence>
<evidence type="ECO:0000256" key="10">
    <source>
        <dbReference type="ARBA" id="ARBA00023224"/>
    </source>
</evidence>
<keyword evidence="10 12" id="KW-0807">Transducer</keyword>
<dbReference type="GeneTree" id="ENSGT01150000286961"/>
<dbReference type="InParanoid" id="A0A6I8PSM4"/>
<evidence type="ECO:0000256" key="7">
    <source>
        <dbReference type="ARBA" id="ARBA00023040"/>
    </source>
</evidence>
<accession>A0A6I8PSM4</accession>
<evidence type="ECO:0000256" key="3">
    <source>
        <dbReference type="ARBA" id="ARBA00022480"/>
    </source>
</evidence>
<evidence type="ECO:0000256" key="13">
    <source>
        <dbReference type="SAM" id="Phobius"/>
    </source>
</evidence>
<reference evidence="14" key="1">
    <citation type="journal article" date="2010" name="Science">
        <title>The genome of the Western clawed frog Xenopus tropicalis.</title>
        <authorList>
            <person name="Hellsten U."/>
            <person name="Harland R.M."/>
            <person name="Gilchrist M.J."/>
            <person name="Hendrix D."/>
            <person name="Jurka J."/>
            <person name="Kapitonov V."/>
            <person name="Ovcharenko I."/>
            <person name="Putnam N.H."/>
            <person name="Shu S."/>
            <person name="Taher L."/>
            <person name="Blitz I.L."/>
            <person name="Blumberg B."/>
            <person name="Dichmann D.S."/>
            <person name="Dubchak I."/>
            <person name="Amaya E."/>
            <person name="Detter J.C."/>
            <person name="Fletcher R."/>
            <person name="Gerhard D.S."/>
            <person name="Goodstein D."/>
            <person name="Graves T."/>
            <person name="Grigoriev I.V."/>
            <person name="Grimwood J."/>
            <person name="Kawashima T."/>
            <person name="Lindquist E."/>
            <person name="Lucas S.M."/>
            <person name="Mead P.E."/>
            <person name="Mitros T."/>
            <person name="Ogino H."/>
            <person name="Ohta Y."/>
            <person name="Poliakov A.V."/>
            <person name="Pollet N."/>
            <person name="Robert J."/>
            <person name="Salamov A."/>
            <person name="Sater A.K."/>
            <person name="Schmutz J."/>
            <person name="Terry A."/>
            <person name="Vize P.D."/>
            <person name="Warren W.C."/>
            <person name="Wells D."/>
            <person name="Wills A."/>
            <person name="Wilson R.K."/>
            <person name="Zimmerman L.B."/>
            <person name="Zorn A.M."/>
            <person name="Grainger R."/>
            <person name="Grammer T."/>
            <person name="Khokha M.K."/>
            <person name="Richardson P.M."/>
            <person name="Rokhsar D.S."/>
        </authorList>
    </citation>
    <scope>NUCLEOTIDE SEQUENCE [LARGE SCALE GENOMIC DNA]</scope>
    <source>
        <strain evidence="14">Nigerian</strain>
    </source>
</reference>
<dbReference type="Pfam" id="PF05296">
    <property type="entry name" value="TAS2R"/>
    <property type="match status" value="1"/>
</dbReference>
<dbReference type="InterPro" id="IPR007960">
    <property type="entry name" value="TAS2R"/>
</dbReference>
<keyword evidence="6 13" id="KW-1133">Transmembrane helix</keyword>
<evidence type="ECO:0000256" key="9">
    <source>
        <dbReference type="ARBA" id="ARBA00023170"/>
    </source>
</evidence>
<comment type="subcellular location">
    <subcellularLocation>
        <location evidence="1 12">Membrane</location>
        <topology evidence="1 12">Multi-pass membrane protein</topology>
    </subcellularLocation>
</comment>
<keyword evidence="9 12" id="KW-0675">Receptor</keyword>
<dbReference type="PANTHER" id="PTHR11394">
    <property type="entry name" value="TASTE RECEPTOR TYPE 2"/>
    <property type="match status" value="1"/>
</dbReference>
<name>A0A6I8PSM4_XENTR</name>
<reference evidence="14" key="2">
    <citation type="submission" date="2020-05" db="UniProtKB">
        <authorList>
            <consortium name="Ensembl"/>
        </authorList>
    </citation>
    <scope>IDENTIFICATION</scope>
</reference>
<evidence type="ECO:0000256" key="8">
    <source>
        <dbReference type="ARBA" id="ARBA00023136"/>
    </source>
</evidence>
<dbReference type="PANTHER" id="PTHR11394:SF154">
    <property type="entry name" value="TASTE RECEPTOR TYPE 2"/>
    <property type="match status" value="1"/>
</dbReference>
<keyword evidence="3 12" id="KW-0919">Taste</keyword>
<keyword evidence="8 12" id="KW-0472">Membrane</keyword>
<dbReference type="Gene3D" id="1.20.1070.10">
    <property type="entry name" value="Rhodopsin 7-helix transmembrane proteins"/>
    <property type="match status" value="1"/>
</dbReference>
<evidence type="ECO:0000313" key="14">
    <source>
        <dbReference type="Ensembl" id="ENSXETP00000056058"/>
    </source>
</evidence>
<keyword evidence="7 12" id="KW-0297">G-protein coupled receptor</keyword>
<feature type="transmembrane region" description="Helical" evidence="13">
    <location>
        <begin position="6"/>
        <end position="32"/>
    </location>
</feature>
<dbReference type="GO" id="GO:0033038">
    <property type="term" value="F:bitter taste receptor activity"/>
    <property type="evidence" value="ECO:0007669"/>
    <property type="project" value="InterPro"/>
</dbReference>
<feature type="transmembrane region" description="Helical" evidence="13">
    <location>
        <begin position="130"/>
        <end position="151"/>
    </location>
</feature>
<protein>
    <recommendedName>
        <fullName evidence="12">Taste receptor type 2</fullName>
    </recommendedName>
</protein>
<feature type="transmembrane region" description="Helical" evidence="13">
    <location>
        <begin position="271"/>
        <end position="296"/>
    </location>
</feature>
<dbReference type="GO" id="GO:0004930">
    <property type="term" value="F:G protein-coupled receptor activity"/>
    <property type="evidence" value="ECO:0007669"/>
    <property type="project" value="UniProtKB-KW"/>
</dbReference>
<evidence type="ECO:0000256" key="12">
    <source>
        <dbReference type="RuleBase" id="RU004424"/>
    </source>
</evidence>
<gene>
    <name evidence="14" type="primary">LOC100492564</name>
</gene>
<feature type="transmembrane region" description="Helical" evidence="13">
    <location>
        <begin position="80"/>
        <end position="110"/>
    </location>
</feature>
<dbReference type="Ensembl" id="ENSXETT00000056058">
    <property type="protein sequence ID" value="ENSXETP00000056058"/>
    <property type="gene ID" value="ENSXETG00000008531"/>
</dbReference>
<evidence type="ECO:0000256" key="5">
    <source>
        <dbReference type="ARBA" id="ARBA00022692"/>
    </source>
</evidence>
<keyword evidence="4 12" id="KW-0716">Sensory transduction</keyword>
<proteinExistence type="inferred from homology"/>
<dbReference type="GO" id="GO:0016020">
    <property type="term" value="C:membrane"/>
    <property type="evidence" value="ECO:0007669"/>
    <property type="project" value="UniProtKB-SubCell"/>
</dbReference>
<feature type="transmembrane region" description="Helical" evidence="13">
    <location>
        <begin position="180"/>
        <end position="202"/>
    </location>
</feature>
<dbReference type="Bgee" id="ENSXETG00000008531">
    <property type="expression patterns" value="Expressed in egg cell"/>
</dbReference>
<feature type="transmembrane region" description="Helical" evidence="13">
    <location>
        <begin position="53"/>
        <end position="74"/>
    </location>
</feature>
<dbReference type="AlphaFoldDB" id="A0A6I8PSM4"/>
<organism evidence="14">
    <name type="scientific">Xenopus tropicalis</name>
    <name type="common">Western clawed frog</name>
    <name type="synonym">Silurana tropicalis</name>
    <dbReference type="NCBI Taxonomy" id="8364"/>
    <lineage>
        <taxon>Eukaryota</taxon>
        <taxon>Metazoa</taxon>
        <taxon>Chordata</taxon>
        <taxon>Craniata</taxon>
        <taxon>Vertebrata</taxon>
        <taxon>Euteleostomi</taxon>
        <taxon>Amphibia</taxon>
        <taxon>Batrachia</taxon>
        <taxon>Anura</taxon>
        <taxon>Pipoidea</taxon>
        <taxon>Pipidae</taxon>
        <taxon>Xenopodinae</taxon>
        <taxon>Xenopus</taxon>
        <taxon>Silurana</taxon>
    </lineage>
</organism>